<organism evidence="1 2">
    <name type="scientific">Hassallia byssoidea VB512170</name>
    <dbReference type="NCBI Taxonomy" id="1304833"/>
    <lineage>
        <taxon>Bacteria</taxon>
        <taxon>Bacillati</taxon>
        <taxon>Cyanobacteriota</taxon>
        <taxon>Cyanophyceae</taxon>
        <taxon>Nostocales</taxon>
        <taxon>Tolypothrichaceae</taxon>
        <taxon>Hassallia</taxon>
    </lineage>
</organism>
<evidence type="ECO:0000313" key="2">
    <source>
        <dbReference type="Proteomes" id="UP000031549"/>
    </source>
</evidence>
<name>A0A846H2C0_9CYAN</name>
<comment type="caution">
    <text evidence="1">The sequence shown here is derived from an EMBL/GenBank/DDBJ whole genome shotgun (WGS) entry which is preliminary data.</text>
</comment>
<evidence type="ECO:0000313" key="1">
    <source>
        <dbReference type="EMBL" id="NEU71837.1"/>
    </source>
</evidence>
<keyword evidence="2" id="KW-1185">Reference proteome</keyword>
<dbReference type="Proteomes" id="UP000031549">
    <property type="component" value="Unassembled WGS sequence"/>
</dbReference>
<dbReference type="EMBL" id="JTCM02000005">
    <property type="protein sequence ID" value="NEU71837.1"/>
    <property type="molecule type" value="Genomic_DNA"/>
</dbReference>
<protein>
    <recommendedName>
        <fullName evidence="3">DUF559 domain-containing protein</fullName>
    </recommendedName>
</protein>
<dbReference type="RefSeq" id="WP_039744450.1">
    <property type="nucleotide sequence ID" value="NZ_JTCM02000005.1"/>
</dbReference>
<reference evidence="1 2" key="1">
    <citation type="journal article" date="2015" name="Genome Announc.">
        <title>Draft Genome Sequence of Cyanobacterium Hassallia byssoidea Strain VB512170, Isolated from Monuments in India.</title>
        <authorList>
            <person name="Singh D."/>
            <person name="Chandrababunaidu M.M."/>
            <person name="Panda A."/>
            <person name="Sen D."/>
            <person name="Bhattacharyya S."/>
            <person name="Adhikary S.P."/>
            <person name="Tripathy S."/>
        </authorList>
    </citation>
    <scope>NUCLEOTIDE SEQUENCE [LARGE SCALE GENOMIC DNA]</scope>
    <source>
        <strain evidence="1 2">VB512170</strain>
    </source>
</reference>
<dbReference type="AlphaFoldDB" id="A0A846H2C0"/>
<proteinExistence type="predicted"/>
<gene>
    <name evidence="1" type="ORF">PI95_004410</name>
</gene>
<sequence>MAVTPIFPILIIPELVTTRSEFAPLVYPSGTGNAPIGASEGLFGNVLAHYFGQIVFPQQLMLPPGHELAYTADFLVVEPSLGLHLDIEVDEPISFATGKPTHFIGDDDYRNKCFKEANWVVVRLAEEQVSSQPERCCRFIANVIAQLTGNKTYSSKFKDIPKLDTIKQWSYRQALNLKKGNYRQGYLAARK</sequence>
<accession>A0A846H2C0</accession>
<evidence type="ECO:0008006" key="3">
    <source>
        <dbReference type="Google" id="ProtNLM"/>
    </source>
</evidence>